<keyword evidence="2" id="KW-1185">Reference proteome</keyword>
<dbReference type="Proteomes" id="UP001549184">
    <property type="component" value="Unassembled WGS sequence"/>
</dbReference>
<accession>A0ABV2K3W7</accession>
<proteinExistence type="predicted"/>
<dbReference type="EMBL" id="JBEPMU010000009">
    <property type="protein sequence ID" value="MET3654753.1"/>
    <property type="molecule type" value="Genomic_DNA"/>
</dbReference>
<comment type="caution">
    <text evidence="1">The sequence shown here is derived from an EMBL/GenBank/DDBJ whole genome shotgun (WGS) entry which is preliminary data.</text>
</comment>
<evidence type="ECO:0000313" key="1">
    <source>
        <dbReference type="EMBL" id="MET3654753.1"/>
    </source>
</evidence>
<dbReference type="RefSeq" id="WP_354016095.1">
    <property type="nucleotide sequence ID" value="NZ_JBEPMU010000009.1"/>
</dbReference>
<gene>
    <name evidence="1" type="ORF">ABIC75_004501</name>
</gene>
<evidence type="ECO:0000313" key="2">
    <source>
        <dbReference type="Proteomes" id="UP001549184"/>
    </source>
</evidence>
<sequence length="65" mass="7088">MSTTIARPDYTLQEERKPSAASPVLSGSYWLDAVNGIRSVTLTITYWPDKTDESGLAAVELTELA</sequence>
<organism evidence="1 2">
    <name type="scientific">Dyella japonica</name>
    <dbReference type="NCBI Taxonomy" id="231455"/>
    <lineage>
        <taxon>Bacteria</taxon>
        <taxon>Pseudomonadati</taxon>
        <taxon>Pseudomonadota</taxon>
        <taxon>Gammaproteobacteria</taxon>
        <taxon>Lysobacterales</taxon>
        <taxon>Rhodanobacteraceae</taxon>
        <taxon>Dyella</taxon>
    </lineage>
</organism>
<name>A0ABV2K3W7_9GAMM</name>
<protein>
    <submittedName>
        <fullName evidence="1">Secreted protein with C-terminal beta-propeller domain</fullName>
    </submittedName>
</protein>
<reference evidence="1 2" key="1">
    <citation type="submission" date="2024-06" db="EMBL/GenBank/DDBJ databases">
        <title>Sorghum-associated microbial communities from plants grown in Nebraska, USA.</title>
        <authorList>
            <person name="Schachtman D."/>
        </authorList>
    </citation>
    <scope>NUCLEOTIDE SEQUENCE [LARGE SCALE GENOMIC DNA]</scope>
    <source>
        <strain evidence="1 2">1073</strain>
    </source>
</reference>